<name>A0A6P5X2X7_DURZI</name>
<evidence type="ECO:0000256" key="1">
    <source>
        <dbReference type="SAM" id="MobiDB-lite"/>
    </source>
</evidence>
<keyword evidence="2" id="KW-0732">Signal</keyword>
<dbReference type="Proteomes" id="UP000515121">
    <property type="component" value="Unplaced"/>
</dbReference>
<feature type="compositionally biased region" description="Basic residues" evidence="1">
    <location>
        <begin position="76"/>
        <end position="87"/>
    </location>
</feature>
<proteinExistence type="predicted"/>
<evidence type="ECO:0000313" key="3">
    <source>
        <dbReference type="Proteomes" id="UP000515121"/>
    </source>
</evidence>
<dbReference type="KEGG" id="dzi:111279338"/>
<sequence>MQFKTSLLVLLLFGVLVFTTPSFADHHKPPHKPPVEETSVEPNSQTLDANLQTHKPPGGKPPHKPPSSQTVGANLQKHKPPGGKPPHKPPNLP</sequence>
<dbReference type="GeneID" id="111279338"/>
<reference evidence="4" key="1">
    <citation type="submission" date="2025-08" db="UniProtKB">
        <authorList>
            <consortium name="RefSeq"/>
        </authorList>
    </citation>
    <scope>IDENTIFICATION</scope>
    <source>
        <tissue evidence="4">Fruit stalk</tissue>
    </source>
</reference>
<feature type="region of interest" description="Disordered" evidence="1">
    <location>
        <begin position="22"/>
        <end position="93"/>
    </location>
</feature>
<organism evidence="3 4">
    <name type="scientific">Durio zibethinus</name>
    <name type="common">Durian</name>
    <dbReference type="NCBI Taxonomy" id="66656"/>
    <lineage>
        <taxon>Eukaryota</taxon>
        <taxon>Viridiplantae</taxon>
        <taxon>Streptophyta</taxon>
        <taxon>Embryophyta</taxon>
        <taxon>Tracheophyta</taxon>
        <taxon>Spermatophyta</taxon>
        <taxon>Magnoliopsida</taxon>
        <taxon>eudicotyledons</taxon>
        <taxon>Gunneridae</taxon>
        <taxon>Pentapetalae</taxon>
        <taxon>rosids</taxon>
        <taxon>malvids</taxon>
        <taxon>Malvales</taxon>
        <taxon>Malvaceae</taxon>
        <taxon>Helicteroideae</taxon>
        <taxon>Durio</taxon>
    </lineage>
</organism>
<evidence type="ECO:0000256" key="2">
    <source>
        <dbReference type="SAM" id="SignalP"/>
    </source>
</evidence>
<evidence type="ECO:0000313" key="4">
    <source>
        <dbReference type="RefSeq" id="XP_022722087.1"/>
    </source>
</evidence>
<gene>
    <name evidence="4" type="primary">LOC111279338</name>
</gene>
<feature type="chain" id="PRO_5028249944" evidence="2">
    <location>
        <begin position="25"/>
        <end position="93"/>
    </location>
</feature>
<feature type="signal peptide" evidence="2">
    <location>
        <begin position="1"/>
        <end position="24"/>
    </location>
</feature>
<keyword evidence="3" id="KW-1185">Reference proteome</keyword>
<feature type="compositionally biased region" description="Polar residues" evidence="1">
    <location>
        <begin position="40"/>
        <end position="53"/>
    </location>
</feature>
<dbReference type="RefSeq" id="XP_022722087.1">
    <property type="nucleotide sequence ID" value="XM_022866352.1"/>
</dbReference>
<protein>
    <submittedName>
        <fullName evidence="4">Proline-rich 33 kDa extensin-related protein-like</fullName>
    </submittedName>
</protein>
<dbReference type="AlphaFoldDB" id="A0A6P5X2X7"/>
<accession>A0A6P5X2X7</accession>